<proteinExistence type="predicted"/>
<dbReference type="EMBL" id="CAFBPM010000016">
    <property type="protein sequence ID" value="CAB5029157.1"/>
    <property type="molecule type" value="Genomic_DNA"/>
</dbReference>
<dbReference type="InterPro" id="IPR026869">
    <property type="entry name" value="EgtC-like"/>
</dbReference>
<organism evidence="3">
    <name type="scientific">freshwater metagenome</name>
    <dbReference type="NCBI Taxonomy" id="449393"/>
    <lineage>
        <taxon>unclassified sequences</taxon>
        <taxon>metagenomes</taxon>
        <taxon>ecological metagenomes</taxon>
    </lineage>
</organism>
<evidence type="ECO:0000313" key="5">
    <source>
        <dbReference type="EMBL" id="CAB5029157.1"/>
    </source>
</evidence>
<dbReference type="InterPro" id="IPR029055">
    <property type="entry name" value="Ntn_hydrolases_N"/>
</dbReference>
<protein>
    <submittedName>
        <fullName evidence="3">Unannotated protein</fullName>
    </submittedName>
</protein>
<dbReference type="PANTHER" id="PTHR42824">
    <property type="entry name" value="GLUTAMINE AMIDOTRANSFERASE"/>
    <property type="match status" value="1"/>
</dbReference>
<dbReference type="EMBL" id="CAFBLT010000001">
    <property type="protein sequence ID" value="CAB4875869.1"/>
    <property type="molecule type" value="Genomic_DNA"/>
</dbReference>
<dbReference type="SUPFAM" id="SSF56235">
    <property type="entry name" value="N-terminal nucleophile aminohydrolases (Ntn hydrolases)"/>
    <property type="match status" value="1"/>
</dbReference>
<dbReference type="CDD" id="cd01908">
    <property type="entry name" value="YafJ"/>
    <property type="match status" value="1"/>
</dbReference>
<evidence type="ECO:0000313" key="3">
    <source>
        <dbReference type="EMBL" id="CAB4816258.1"/>
    </source>
</evidence>
<keyword evidence="1" id="KW-0315">Glutamine amidotransferase</keyword>
<feature type="domain" description="Glutamine amidotransferase type-2" evidence="2">
    <location>
        <begin position="37"/>
        <end position="310"/>
    </location>
</feature>
<dbReference type="InterPro" id="IPR017932">
    <property type="entry name" value="GATase_2_dom"/>
</dbReference>
<dbReference type="Pfam" id="PF13230">
    <property type="entry name" value="GATase_4"/>
    <property type="match status" value="1"/>
</dbReference>
<evidence type="ECO:0000259" key="2">
    <source>
        <dbReference type="PROSITE" id="PS51278"/>
    </source>
</evidence>
<evidence type="ECO:0000256" key="1">
    <source>
        <dbReference type="ARBA" id="ARBA00022962"/>
    </source>
</evidence>
<dbReference type="EMBL" id="CAFABE010000002">
    <property type="protein sequence ID" value="CAB4816258.1"/>
    <property type="molecule type" value="Genomic_DNA"/>
</dbReference>
<sequence>MRGEFFAPGSRVLRPNWARTLCWIVEESPKREEPPMCRMIAYASPTTHAILDLFHPEEFAQFEFLSDLHGDGWGMAWLTGDATPRVESTRSVISAFKDEQFKEFAATPLGRAGMAHIRLASPGFAVNVENNHPFVVGRWAFAHNGSIPHSERLLDLLSEESLSRLNADTDSKRYFLLVLQRIEELGDVAAGFRHAIKEIRTHCRVGGLNALLLSDDVLIGVQAQGETKPPMKHLLELVERPEDLPPGHDETYYHLHYAHRGDAIVIASSAILDEGCESVPDGSMIAVDLETNYVSVTTLETPKELAGFAL</sequence>
<accession>A0A6J6ZAR7</accession>
<gene>
    <name evidence="3" type="ORF">UFOPK3164_00083</name>
    <name evidence="4" type="ORF">UFOPK3427_01123</name>
    <name evidence="5" type="ORF">UFOPK4112_01461</name>
</gene>
<evidence type="ECO:0000313" key="4">
    <source>
        <dbReference type="EMBL" id="CAB4875869.1"/>
    </source>
</evidence>
<dbReference type="PROSITE" id="PS51278">
    <property type="entry name" value="GATASE_TYPE_2"/>
    <property type="match status" value="1"/>
</dbReference>
<reference evidence="3" key="1">
    <citation type="submission" date="2020-05" db="EMBL/GenBank/DDBJ databases">
        <authorList>
            <person name="Chiriac C."/>
            <person name="Salcher M."/>
            <person name="Ghai R."/>
            <person name="Kavagutti S V."/>
        </authorList>
    </citation>
    <scope>NUCLEOTIDE SEQUENCE</scope>
</reference>
<dbReference type="Gene3D" id="3.60.20.10">
    <property type="entry name" value="Glutamine Phosphoribosylpyrophosphate, subunit 1, domain 1"/>
    <property type="match status" value="1"/>
</dbReference>
<dbReference type="AlphaFoldDB" id="A0A6J6ZAR7"/>
<name>A0A6J6ZAR7_9ZZZZ</name>
<dbReference type="PANTHER" id="PTHR42824:SF1">
    <property type="entry name" value="GLUTAMINE AMIDOTRANSFERASE YAFJ-RELATED"/>
    <property type="match status" value="1"/>
</dbReference>